<comment type="caution">
    <text evidence="2">The sequence shown here is derived from an EMBL/GenBank/DDBJ whole genome shotgun (WGS) entry which is preliminary data.</text>
</comment>
<reference evidence="2 3" key="1">
    <citation type="submission" date="2024-04" db="EMBL/GenBank/DDBJ databases">
        <title>Phyllosticta paracitricarpa is synonymous to the EU quarantine fungus P. citricarpa based on phylogenomic analyses.</title>
        <authorList>
            <consortium name="Lawrence Berkeley National Laboratory"/>
            <person name="Van ingen-buijs V.A."/>
            <person name="Van westerhoven A.C."/>
            <person name="Haridas S."/>
            <person name="Skiadas P."/>
            <person name="Martin F."/>
            <person name="Groenewald J.Z."/>
            <person name="Crous P.W."/>
            <person name="Seidl M.F."/>
        </authorList>
    </citation>
    <scope>NUCLEOTIDE SEQUENCE [LARGE SCALE GENOMIC DNA]</scope>
    <source>
        <strain evidence="2 3">CBS 141358</strain>
    </source>
</reference>
<accession>A0ABR1NC38</accession>
<dbReference type="Proteomes" id="UP001367316">
    <property type="component" value="Unassembled WGS sequence"/>
</dbReference>
<keyword evidence="1" id="KW-0732">Signal</keyword>
<sequence>MKVFFQDIRHSQFKFILLLTLSWRCLCLAESGFEAPRPFSQSIKTYVACTSLASDSSTPSELNYGTVLNSSRTASLLTAHCSLVTCHSAPHLPVSATFEGQKQALQQAAVHHNKQ</sequence>
<evidence type="ECO:0000313" key="3">
    <source>
        <dbReference type="Proteomes" id="UP001367316"/>
    </source>
</evidence>
<feature type="signal peptide" evidence="1">
    <location>
        <begin position="1"/>
        <end position="29"/>
    </location>
</feature>
<dbReference type="EMBL" id="JBBPBF010000009">
    <property type="protein sequence ID" value="KAK7612743.1"/>
    <property type="molecule type" value="Genomic_DNA"/>
</dbReference>
<feature type="chain" id="PRO_5046617485" description="Secreted protein" evidence="1">
    <location>
        <begin position="30"/>
        <end position="115"/>
    </location>
</feature>
<gene>
    <name evidence="2" type="ORF">JOL62DRAFT_569706</name>
</gene>
<organism evidence="2 3">
    <name type="scientific">Phyllosticta paracitricarpa</name>
    <dbReference type="NCBI Taxonomy" id="2016321"/>
    <lineage>
        <taxon>Eukaryota</taxon>
        <taxon>Fungi</taxon>
        <taxon>Dikarya</taxon>
        <taxon>Ascomycota</taxon>
        <taxon>Pezizomycotina</taxon>
        <taxon>Dothideomycetes</taxon>
        <taxon>Dothideomycetes incertae sedis</taxon>
        <taxon>Botryosphaeriales</taxon>
        <taxon>Phyllostictaceae</taxon>
        <taxon>Phyllosticta</taxon>
    </lineage>
</organism>
<evidence type="ECO:0000313" key="2">
    <source>
        <dbReference type="EMBL" id="KAK7612743.1"/>
    </source>
</evidence>
<evidence type="ECO:0008006" key="4">
    <source>
        <dbReference type="Google" id="ProtNLM"/>
    </source>
</evidence>
<keyword evidence="3" id="KW-1185">Reference proteome</keyword>
<evidence type="ECO:0000256" key="1">
    <source>
        <dbReference type="SAM" id="SignalP"/>
    </source>
</evidence>
<name>A0ABR1NC38_9PEZI</name>
<proteinExistence type="predicted"/>
<protein>
    <recommendedName>
        <fullName evidence="4">Secreted protein</fullName>
    </recommendedName>
</protein>